<dbReference type="InterPro" id="IPR006121">
    <property type="entry name" value="HMA_dom"/>
</dbReference>
<reference evidence="3 4" key="1">
    <citation type="submission" date="2018-10" db="EMBL/GenBank/DDBJ databases">
        <title>Genomic Encyclopedia of Type Strains, Phase IV (KMG-IV): sequencing the most valuable type-strain genomes for metagenomic binning, comparative biology and taxonomic classification.</title>
        <authorList>
            <person name="Goeker M."/>
        </authorList>
    </citation>
    <scope>NUCLEOTIDE SEQUENCE [LARGE SCALE GENOMIC DNA]</scope>
    <source>
        <strain evidence="3 4">DSM 12769</strain>
    </source>
</reference>
<feature type="domain" description="HMA" evidence="2">
    <location>
        <begin position="1"/>
        <end position="63"/>
    </location>
</feature>
<organism evidence="3 4">
    <name type="scientific">Alkalispirillum mobile</name>
    <dbReference type="NCBI Taxonomy" id="85925"/>
    <lineage>
        <taxon>Bacteria</taxon>
        <taxon>Pseudomonadati</taxon>
        <taxon>Pseudomonadota</taxon>
        <taxon>Gammaproteobacteria</taxon>
        <taxon>Chromatiales</taxon>
        <taxon>Ectothiorhodospiraceae</taxon>
        <taxon>Alkalispirillum</taxon>
    </lineage>
</organism>
<keyword evidence="4" id="KW-1185">Reference proteome</keyword>
<keyword evidence="1" id="KW-0479">Metal-binding</keyword>
<dbReference type="PROSITE" id="PS50846">
    <property type="entry name" value="HMA_2"/>
    <property type="match status" value="1"/>
</dbReference>
<dbReference type="AlphaFoldDB" id="A0A498C5C8"/>
<dbReference type="Proteomes" id="UP000275461">
    <property type="component" value="Unassembled WGS sequence"/>
</dbReference>
<dbReference type="Gene3D" id="3.30.70.100">
    <property type="match status" value="1"/>
</dbReference>
<dbReference type="InterPro" id="IPR017969">
    <property type="entry name" value="Heavy-metal-associated_CS"/>
</dbReference>
<dbReference type="RefSeq" id="WP_121441847.1">
    <property type="nucleotide sequence ID" value="NZ_RCDA01000001.1"/>
</dbReference>
<protein>
    <submittedName>
        <fullName evidence="3">Copper chaperone CopZ</fullName>
    </submittedName>
</protein>
<comment type="caution">
    <text evidence="3">The sequence shown here is derived from an EMBL/GenBank/DDBJ whole genome shotgun (WGS) entry which is preliminary data.</text>
</comment>
<gene>
    <name evidence="3" type="ORF">DFR31_1375</name>
</gene>
<evidence type="ECO:0000256" key="1">
    <source>
        <dbReference type="ARBA" id="ARBA00022723"/>
    </source>
</evidence>
<dbReference type="InterPro" id="IPR036163">
    <property type="entry name" value="HMA_dom_sf"/>
</dbReference>
<name>A0A498C5C8_9GAMM</name>
<dbReference type="CDD" id="cd00371">
    <property type="entry name" value="HMA"/>
    <property type="match status" value="1"/>
</dbReference>
<evidence type="ECO:0000259" key="2">
    <source>
        <dbReference type="PROSITE" id="PS50846"/>
    </source>
</evidence>
<evidence type="ECO:0000313" key="3">
    <source>
        <dbReference type="EMBL" id="RLK51434.1"/>
    </source>
</evidence>
<sequence>MKLKIEGMSCGHCEKAVRDALQAVPGVTEVVRVSADDGQAQVSGEPDPAALVAALDEQGFDARVEA</sequence>
<dbReference type="PROSITE" id="PS01047">
    <property type="entry name" value="HMA_1"/>
    <property type="match status" value="1"/>
</dbReference>
<proteinExistence type="predicted"/>
<dbReference type="OrthoDB" id="9814359at2"/>
<accession>A0A498C5C8</accession>
<dbReference type="EMBL" id="RCDA01000001">
    <property type="protein sequence ID" value="RLK51434.1"/>
    <property type="molecule type" value="Genomic_DNA"/>
</dbReference>
<dbReference type="Pfam" id="PF00403">
    <property type="entry name" value="HMA"/>
    <property type="match status" value="1"/>
</dbReference>
<dbReference type="SUPFAM" id="SSF55008">
    <property type="entry name" value="HMA, heavy metal-associated domain"/>
    <property type="match status" value="1"/>
</dbReference>
<evidence type="ECO:0000313" key="4">
    <source>
        <dbReference type="Proteomes" id="UP000275461"/>
    </source>
</evidence>
<dbReference type="GO" id="GO:0046872">
    <property type="term" value="F:metal ion binding"/>
    <property type="evidence" value="ECO:0007669"/>
    <property type="project" value="UniProtKB-KW"/>
</dbReference>